<dbReference type="SUPFAM" id="SSF102405">
    <property type="entry name" value="MCP/YpsA-like"/>
    <property type="match status" value="1"/>
</dbReference>
<dbReference type="InterPro" id="IPR003488">
    <property type="entry name" value="DprA"/>
</dbReference>
<evidence type="ECO:0000259" key="2">
    <source>
        <dbReference type="Pfam" id="PF02481"/>
    </source>
</evidence>
<dbReference type="AlphaFoldDB" id="A0A1L3MSE8"/>
<dbReference type="KEGG" id="bwh:A9C19_11170"/>
<dbReference type="GO" id="GO:0009294">
    <property type="term" value="P:DNA-mediated transformation"/>
    <property type="evidence" value="ECO:0007669"/>
    <property type="project" value="InterPro"/>
</dbReference>
<feature type="domain" description="Smf/DprA SLOG" evidence="2">
    <location>
        <begin position="78"/>
        <end position="287"/>
    </location>
</feature>
<dbReference type="Gene3D" id="3.40.50.450">
    <property type="match status" value="1"/>
</dbReference>
<dbReference type="OrthoDB" id="9785707at2"/>
<reference evidence="3 4" key="1">
    <citation type="journal article" date="2016" name="Sci. Rep.">
        <title>Complete genome sequence and transcriptomic analysis of a novel marine strain Bacillus weihaiensis reveals the mechanism of brown algae degradation.</title>
        <authorList>
            <person name="Zhu Y."/>
            <person name="Chen P."/>
            <person name="Bao Y."/>
            <person name="Men Y."/>
            <person name="Zeng Y."/>
            <person name="Yang J."/>
            <person name="Sun J."/>
            <person name="Sun Y."/>
        </authorList>
    </citation>
    <scope>NUCLEOTIDE SEQUENCE [LARGE SCALE GENOMIC DNA]</scope>
    <source>
        <strain evidence="3 4">Alg07</strain>
    </source>
</reference>
<organism evidence="3 4">
    <name type="scientific">Bacillus weihaiensis</name>
    <dbReference type="NCBI Taxonomy" id="1547283"/>
    <lineage>
        <taxon>Bacteria</taxon>
        <taxon>Bacillati</taxon>
        <taxon>Bacillota</taxon>
        <taxon>Bacilli</taxon>
        <taxon>Bacillales</taxon>
        <taxon>Bacillaceae</taxon>
        <taxon>Bacillus</taxon>
    </lineage>
</organism>
<evidence type="ECO:0000313" key="4">
    <source>
        <dbReference type="Proteomes" id="UP000181936"/>
    </source>
</evidence>
<name>A0A1L3MSE8_9BACI</name>
<dbReference type="EMBL" id="CP016020">
    <property type="protein sequence ID" value="APH05271.1"/>
    <property type="molecule type" value="Genomic_DNA"/>
</dbReference>
<dbReference type="NCBIfam" id="TIGR00732">
    <property type="entry name" value="dprA"/>
    <property type="match status" value="1"/>
</dbReference>
<dbReference type="PANTHER" id="PTHR43022:SF1">
    <property type="entry name" value="PROTEIN SMF"/>
    <property type="match status" value="1"/>
</dbReference>
<comment type="similarity">
    <text evidence="1">Belongs to the DprA/Smf family.</text>
</comment>
<proteinExistence type="inferred from homology"/>
<dbReference type="Proteomes" id="UP000181936">
    <property type="component" value="Chromosome"/>
</dbReference>
<evidence type="ECO:0000256" key="1">
    <source>
        <dbReference type="ARBA" id="ARBA00006525"/>
    </source>
</evidence>
<accession>A0A1L3MSE8</accession>
<dbReference type="STRING" id="1547283.A9C19_11170"/>
<dbReference type="Pfam" id="PF02481">
    <property type="entry name" value="DNA_processg_A"/>
    <property type="match status" value="1"/>
</dbReference>
<gene>
    <name evidence="3" type="ORF">A9C19_11170</name>
</gene>
<dbReference type="PANTHER" id="PTHR43022">
    <property type="entry name" value="PROTEIN SMF"/>
    <property type="match status" value="1"/>
</dbReference>
<keyword evidence="4" id="KW-1185">Reference proteome</keyword>
<dbReference type="RefSeq" id="WP_072580063.1">
    <property type="nucleotide sequence ID" value="NZ_CP016020.1"/>
</dbReference>
<sequence>MPKKDLLLLSHCPSMNQVLLKKLLLTDPTLKIFHDLENRDWFYYFKQGPEKIAAIKKEYKSLSYDGLIRMYRDKMISIVTIFDEMYPYLLKEISDPPPVLYYKGDLKLGHSPRLLSVVGTRNPTHYGKVTSELLIPTLVKKDWTIVSGLAIGIDTVAHEVTIQNGGKTIAVIAGGLDHIYPKQNESLAKEIMNSHLIISEHPPHIKPSKWHFPMRNRIISGISLGTIVIQAKRKSGSLITAQQALEQNREVFAVPGPIYDDNCRGTNELIQLGAKLVQTPEDILNEIFVNQKIF</sequence>
<protein>
    <submittedName>
        <fullName evidence="3">DNA protecting protein DprA</fullName>
    </submittedName>
</protein>
<evidence type="ECO:0000313" key="3">
    <source>
        <dbReference type="EMBL" id="APH05271.1"/>
    </source>
</evidence>
<dbReference type="InterPro" id="IPR057666">
    <property type="entry name" value="DrpA_SLOG"/>
</dbReference>